<evidence type="ECO:0000256" key="1">
    <source>
        <dbReference type="SAM" id="Coils"/>
    </source>
</evidence>
<dbReference type="PANTHER" id="PTHR33026">
    <property type="entry name" value="OS06G0360600 PROTEIN"/>
    <property type="match status" value="1"/>
</dbReference>
<evidence type="ECO:0000256" key="2">
    <source>
        <dbReference type="SAM" id="MobiDB-lite"/>
    </source>
</evidence>
<organism evidence="4 5">
    <name type="scientific">Oryza sativa subsp. japonica</name>
    <name type="common">Rice</name>
    <dbReference type="NCBI Taxonomy" id="39947"/>
    <lineage>
        <taxon>Eukaryota</taxon>
        <taxon>Viridiplantae</taxon>
        <taxon>Streptophyta</taxon>
        <taxon>Embryophyta</taxon>
        <taxon>Tracheophyta</taxon>
        <taxon>Spermatophyta</taxon>
        <taxon>Magnoliopsida</taxon>
        <taxon>Liliopsida</taxon>
        <taxon>Poales</taxon>
        <taxon>Poaceae</taxon>
        <taxon>BOP clade</taxon>
        <taxon>Oryzoideae</taxon>
        <taxon>Oryzeae</taxon>
        <taxon>Oryzinae</taxon>
        <taxon>Oryza</taxon>
        <taxon>Oryza sativa</taxon>
    </lineage>
</organism>
<reference evidence="5" key="2">
    <citation type="journal article" date="2008" name="Nucleic Acids Res.">
        <title>The rice annotation project database (RAP-DB): 2008 update.</title>
        <authorList>
            <consortium name="The rice annotation project (RAP)"/>
        </authorList>
    </citation>
    <scope>GENOME REANNOTATION</scope>
    <source>
        <strain evidence="5">cv. Nipponbare</strain>
    </source>
</reference>
<feature type="domain" description="Transposase (putative) gypsy type" evidence="3">
    <location>
        <begin position="57"/>
        <end position="124"/>
    </location>
</feature>
<keyword evidence="1" id="KW-0175">Coiled coil</keyword>
<reference evidence="5" key="1">
    <citation type="journal article" date="2005" name="Nature">
        <title>The map-based sequence of the rice genome.</title>
        <authorList>
            <consortium name="International rice genome sequencing project (IRGSP)"/>
            <person name="Matsumoto T."/>
            <person name="Wu J."/>
            <person name="Kanamori H."/>
            <person name="Katayose Y."/>
            <person name="Fujisawa M."/>
            <person name="Namiki N."/>
            <person name="Mizuno H."/>
            <person name="Yamamoto K."/>
            <person name="Antonio B.A."/>
            <person name="Baba T."/>
            <person name="Sakata K."/>
            <person name="Nagamura Y."/>
            <person name="Aoki H."/>
            <person name="Arikawa K."/>
            <person name="Arita K."/>
            <person name="Bito T."/>
            <person name="Chiden Y."/>
            <person name="Fujitsuka N."/>
            <person name="Fukunaka R."/>
            <person name="Hamada M."/>
            <person name="Harada C."/>
            <person name="Hayashi A."/>
            <person name="Hijishita S."/>
            <person name="Honda M."/>
            <person name="Hosokawa S."/>
            <person name="Ichikawa Y."/>
            <person name="Idonuma A."/>
            <person name="Iijima M."/>
            <person name="Ikeda M."/>
            <person name="Ikeno M."/>
            <person name="Ito K."/>
            <person name="Ito S."/>
            <person name="Ito T."/>
            <person name="Ito Y."/>
            <person name="Ito Y."/>
            <person name="Iwabuchi A."/>
            <person name="Kamiya K."/>
            <person name="Karasawa W."/>
            <person name="Kurita K."/>
            <person name="Katagiri S."/>
            <person name="Kikuta A."/>
            <person name="Kobayashi H."/>
            <person name="Kobayashi N."/>
            <person name="Machita K."/>
            <person name="Maehara T."/>
            <person name="Masukawa M."/>
            <person name="Mizubayashi T."/>
            <person name="Mukai Y."/>
            <person name="Nagasaki H."/>
            <person name="Nagata Y."/>
            <person name="Naito S."/>
            <person name="Nakashima M."/>
            <person name="Nakama Y."/>
            <person name="Nakamichi Y."/>
            <person name="Nakamura M."/>
            <person name="Meguro A."/>
            <person name="Negishi M."/>
            <person name="Ohta I."/>
            <person name="Ohta T."/>
            <person name="Okamoto M."/>
            <person name="Ono N."/>
            <person name="Saji S."/>
            <person name="Sakaguchi M."/>
            <person name="Sakai K."/>
            <person name="Shibata M."/>
            <person name="Shimokawa T."/>
            <person name="Song J."/>
            <person name="Takazaki Y."/>
            <person name="Terasawa K."/>
            <person name="Tsugane M."/>
            <person name="Tsuji K."/>
            <person name="Ueda S."/>
            <person name="Waki K."/>
            <person name="Yamagata H."/>
            <person name="Yamamoto M."/>
            <person name="Yamamoto S."/>
            <person name="Yamane H."/>
            <person name="Yoshiki S."/>
            <person name="Yoshihara R."/>
            <person name="Yukawa K."/>
            <person name="Zhong H."/>
            <person name="Yano M."/>
            <person name="Yuan Q."/>
            <person name="Ouyang S."/>
            <person name="Liu J."/>
            <person name="Jones K.M."/>
            <person name="Gansberger K."/>
            <person name="Moffat K."/>
            <person name="Hill J."/>
            <person name="Bera J."/>
            <person name="Fadrosh D."/>
            <person name="Jin S."/>
            <person name="Johri S."/>
            <person name="Kim M."/>
            <person name="Overton L."/>
            <person name="Reardon M."/>
            <person name="Tsitrin T."/>
            <person name="Vuong H."/>
            <person name="Weaver B."/>
            <person name="Ciecko A."/>
            <person name="Tallon L."/>
            <person name="Jackson J."/>
            <person name="Pai G."/>
            <person name="Aken S.V."/>
            <person name="Utterback T."/>
            <person name="Reidmuller S."/>
            <person name="Feldblyum T."/>
            <person name="Hsiao J."/>
            <person name="Zismann V."/>
            <person name="Iobst S."/>
            <person name="de Vazeille A.R."/>
            <person name="Buell C.R."/>
            <person name="Ying K."/>
            <person name="Li Y."/>
            <person name="Lu T."/>
            <person name="Huang Y."/>
            <person name="Zhao Q."/>
            <person name="Feng Q."/>
            <person name="Zhang L."/>
            <person name="Zhu J."/>
            <person name="Weng Q."/>
            <person name="Mu J."/>
            <person name="Lu Y."/>
            <person name="Fan D."/>
            <person name="Liu Y."/>
            <person name="Guan J."/>
            <person name="Zhang Y."/>
            <person name="Yu S."/>
            <person name="Liu X."/>
            <person name="Zhang Y."/>
            <person name="Hong G."/>
            <person name="Han B."/>
            <person name="Choisne N."/>
            <person name="Demange N."/>
            <person name="Orjeda G."/>
            <person name="Samain S."/>
            <person name="Cattolico L."/>
            <person name="Pelletier E."/>
            <person name="Couloux A."/>
            <person name="Segurens B."/>
            <person name="Wincker P."/>
            <person name="D'Hont A."/>
            <person name="Scarpelli C."/>
            <person name="Weissenbach J."/>
            <person name="Salanoubat M."/>
            <person name="Quetier F."/>
            <person name="Yu Y."/>
            <person name="Kim H.R."/>
            <person name="Rambo T."/>
            <person name="Currie J."/>
            <person name="Collura K."/>
            <person name="Luo M."/>
            <person name="Yang T."/>
            <person name="Ammiraju J.S.S."/>
            <person name="Engler F."/>
            <person name="Soderlund C."/>
            <person name="Wing R.A."/>
            <person name="Palmer L.E."/>
            <person name="de la Bastide M."/>
            <person name="Spiegel L."/>
            <person name="Nascimento L."/>
            <person name="Zutavern T."/>
            <person name="O'Shaughnessy A."/>
            <person name="Dike S."/>
            <person name="Dedhia N."/>
            <person name="Preston R."/>
            <person name="Balija V."/>
            <person name="McCombie W.R."/>
            <person name="Chow T."/>
            <person name="Chen H."/>
            <person name="Chung M."/>
            <person name="Chen C."/>
            <person name="Shaw J."/>
            <person name="Wu H."/>
            <person name="Hsiao K."/>
            <person name="Chao Y."/>
            <person name="Chu M."/>
            <person name="Cheng C."/>
            <person name="Hour A."/>
            <person name="Lee P."/>
            <person name="Lin S."/>
            <person name="Lin Y."/>
            <person name="Liou J."/>
            <person name="Liu S."/>
            <person name="Hsing Y."/>
            <person name="Raghuvanshi S."/>
            <person name="Mohanty A."/>
            <person name="Bharti A.K."/>
            <person name="Gaur A."/>
            <person name="Gupta V."/>
            <person name="Kumar D."/>
            <person name="Ravi V."/>
            <person name="Vij S."/>
            <person name="Kapur A."/>
            <person name="Khurana P."/>
            <person name="Khurana P."/>
            <person name="Khurana J.P."/>
            <person name="Tyagi A.K."/>
            <person name="Gaikwad K."/>
            <person name="Singh A."/>
            <person name="Dalal V."/>
            <person name="Srivastava S."/>
            <person name="Dixit A."/>
            <person name="Pal A.K."/>
            <person name="Ghazi I.A."/>
            <person name="Yadav M."/>
            <person name="Pandit A."/>
            <person name="Bhargava A."/>
            <person name="Sureshbabu K."/>
            <person name="Batra K."/>
            <person name="Sharma T.R."/>
            <person name="Mohapatra T."/>
            <person name="Singh N.K."/>
            <person name="Messing J."/>
            <person name="Nelson A.B."/>
            <person name="Fuks G."/>
            <person name="Kavchok S."/>
            <person name="Keizer G."/>
            <person name="Linton E."/>
            <person name="Llaca V."/>
            <person name="Song R."/>
            <person name="Tanyolac B."/>
            <person name="Young S."/>
            <person name="Ho-Il K."/>
            <person name="Hahn J.H."/>
            <person name="Sangsakoo G."/>
            <person name="Vanavichit A."/>
            <person name="de Mattos Luiz.A.T."/>
            <person name="Zimmer P.D."/>
            <person name="Malone G."/>
            <person name="Dellagostin O."/>
            <person name="de Oliveira A.C."/>
            <person name="Bevan M."/>
            <person name="Bancroft I."/>
            <person name="Minx P."/>
            <person name="Cordum H."/>
            <person name="Wilson R."/>
            <person name="Cheng Z."/>
            <person name="Jin W."/>
            <person name="Jiang J."/>
            <person name="Leong S.A."/>
            <person name="Iwama H."/>
            <person name="Gojobori T."/>
            <person name="Itoh T."/>
            <person name="Niimura Y."/>
            <person name="Fujii Y."/>
            <person name="Habara T."/>
            <person name="Sakai H."/>
            <person name="Sato Y."/>
            <person name="Wilson G."/>
            <person name="Kumar K."/>
            <person name="McCouch S."/>
            <person name="Juretic N."/>
            <person name="Hoen D."/>
            <person name="Wright S."/>
            <person name="Bruskiewich R."/>
            <person name="Bureau T."/>
            <person name="Miyao A."/>
            <person name="Hirochika H."/>
            <person name="Nishikawa T."/>
            <person name="Kadowaki K."/>
            <person name="Sugiura M."/>
            <person name="Burr B."/>
            <person name="Sasaki T."/>
        </authorList>
    </citation>
    <scope>NUCLEOTIDE SEQUENCE [LARGE SCALE GENOMIC DNA]</scope>
    <source>
        <strain evidence="5">cv. Nipponbare</strain>
    </source>
</reference>
<feature type="coiled-coil region" evidence="1">
    <location>
        <begin position="716"/>
        <end position="764"/>
    </location>
</feature>
<feature type="region of interest" description="Disordered" evidence="2">
    <location>
        <begin position="304"/>
        <end position="603"/>
    </location>
</feature>
<dbReference type="Pfam" id="PF04195">
    <property type="entry name" value="Transposase_28"/>
    <property type="match status" value="1"/>
</dbReference>
<dbReference type="PANTHER" id="PTHR33026:SF7">
    <property type="entry name" value="OS03G0100275 PROTEIN"/>
    <property type="match status" value="1"/>
</dbReference>
<feature type="region of interest" description="Disordered" evidence="2">
    <location>
        <begin position="1033"/>
        <end position="1069"/>
    </location>
</feature>
<evidence type="ECO:0000313" key="4">
    <source>
        <dbReference type="EMBL" id="AAU44277.1"/>
    </source>
</evidence>
<dbReference type="AlphaFoldDB" id="Q65WT6"/>
<gene>
    <name evidence="4" type="ORF">P0615D12.8</name>
</gene>
<dbReference type="InterPro" id="IPR007321">
    <property type="entry name" value="Transposase_28"/>
</dbReference>
<sequence>MARGSALLDGSVLPPSRITSEKQAGLPRRFMPESATGREIVMLGEGRPAPDYPGRSVFFLPFAMAGLVPPFSSFFMDVLEFYDLQMAHLTPNAVMTLAIFAHLCEMFIGVRPSLRLFRWFFTVQSVSPPSVVGGCYFLPRGPVLNRYIPCVLRKKWDDWKSDWFYTPLADEARLRLPSQPPAQAPSWRAPVDLGDGYDAVLDCLAGLRSQGLTGAMVYGDYLRRRIAPLQRRARGAWEYTGSEDYIRTHQGVRWDWAPEDFKILVQRVLNLNSVEASLIPHGILPLCSDPDRVSILTIMTAVGASEEQAPKGHDGAGGSRKGDQSTPGGGRASGPRVGGSGSNRPTDARGKRKLGGTPPPSPPRGGGAVRASSRRLEGAAPTSQPEGERKKKRLRKMGETEPSRGNLISPPKWSFNRPPRSDVPSRSPHHPKSGQSEAEDPAAAEARRRESDRREAADRLREAEEAAREAARARQAEDTAREEAARARQAEEAAREEAARARQAEEAAREEAARARQAEAMATSEAARDEAAGASLGPTSSGDAQATASGMARDEAAGASLGPTPSGDAQDQTGPGDIPEAGTSIGGPSRAASSPRQLFPTPSVAPLSAEPLLQALAAANTAVLDGLSAQVGALQAERAKLDAAWARVEEGRRSVEAMVETGRKAHRRHVSDLEARKTALAEIAREVEEERGAALIATTVMNEAQDTLRLQHGSWEAELKKKLDAAQGVLDAAAARELRATEAEAALRRREEALEARAMALEERACVAEKDLADHEAAVAIREVTLAAHESACAEEESALRLREDALTERERALEEAEAAAQRLADSLSLREAALAEQARRNLESVRAERAALEQRAADLEAREKELDARARIGGAAAGESDLAARLAAAEHTVADMQRALDSSAGEAEALRLAGEIGPGMLWDAVSRLDRVGRQAGLWRGQTMKYSANLGGLAQHLSKMAGALQQLPEELEKTIKSSSRDLAQGAVELVLASYQARDPNFSPWMALEEFPLGTEDDARARVRDAADHIVHSFEGSAPQLAFAPNSDEEGDASGADDRDDEAGDPGASD</sequence>
<name>Q65WT6_ORYSJ</name>
<accession>Q65WT6</accession>
<proteinExistence type="predicted"/>
<feature type="coiled-coil region" evidence="1">
    <location>
        <begin position="803"/>
        <end position="870"/>
    </location>
</feature>
<protein>
    <submittedName>
        <fullName evidence="4">Polyprotein</fullName>
    </submittedName>
</protein>
<evidence type="ECO:0000313" key="5">
    <source>
        <dbReference type="Proteomes" id="UP000000763"/>
    </source>
</evidence>
<feature type="compositionally biased region" description="Polar residues" evidence="2">
    <location>
        <begin position="537"/>
        <end position="548"/>
    </location>
</feature>
<feature type="compositionally biased region" description="Gly residues" evidence="2">
    <location>
        <begin position="327"/>
        <end position="341"/>
    </location>
</feature>
<evidence type="ECO:0000259" key="3">
    <source>
        <dbReference type="Pfam" id="PF04195"/>
    </source>
</evidence>
<dbReference type="EMBL" id="AC137004">
    <property type="protein sequence ID" value="AAU44277.1"/>
    <property type="molecule type" value="Genomic_DNA"/>
</dbReference>
<feature type="compositionally biased region" description="Basic and acidic residues" evidence="2">
    <location>
        <begin position="445"/>
        <end position="517"/>
    </location>
</feature>
<dbReference type="Proteomes" id="UP000000763">
    <property type="component" value="Chromosome 5"/>
</dbReference>